<evidence type="ECO:0000256" key="4">
    <source>
        <dbReference type="ARBA" id="ARBA00022833"/>
    </source>
</evidence>
<dbReference type="Pfam" id="PF04002">
    <property type="entry name" value="RadC"/>
    <property type="match status" value="1"/>
</dbReference>
<keyword evidence="1" id="KW-0645">Protease</keyword>
<dbReference type="InterPro" id="IPR001405">
    <property type="entry name" value="UPF0758"/>
</dbReference>
<protein>
    <submittedName>
        <fullName evidence="7">RadC-like JAB domain-containing protein</fullName>
    </submittedName>
</protein>
<dbReference type="InterPro" id="IPR025657">
    <property type="entry name" value="RadC_JAB"/>
</dbReference>
<dbReference type="CDD" id="cd08071">
    <property type="entry name" value="MPN_DUF2466"/>
    <property type="match status" value="1"/>
</dbReference>
<evidence type="ECO:0000256" key="3">
    <source>
        <dbReference type="ARBA" id="ARBA00022801"/>
    </source>
</evidence>
<name>A0A1G8HXU1_9FLAO</name>
<dbReference type="GO" id="GO:0006508">
    <property type="term" value="P:proteolysis"/>
    <property type="evidence" value="ECO:0007669"/>
    <property type="project" value="UniProtKB-KW"/>
</dbReference>
<evidence type="ECO:0000256" key="5">
    <source>
        <dbReference type="ARBA" id="ARBA00023049"/>
    </source>
</evidence>
<keyword evidence="8" id="KW-1185">Reference proteome</keyword>
<evidence type="ECO:0000259" key="6">
    <source>
        <dbReference type="PROSITE" id="PS50249"/>
    </source>
</evidence>
<evidence type="ECO:0000313" key="7">
    <source>
        <dbReference type="EMBL" id="SDI11382.1"/>
    </source>
</evidence>
<evidence type="ECO:0000313" key="8">
    <source>
        <dbReference type="Proteomes" id="UP000198869"/>
    </source>
</evidence>
<proteinExistence type="predicted"/>
<dbReference type="GO" id="GO:0046872">
    <property type="term" value="F:metal ion binding"/>
    <property type="evidence" value="ECO:0007669"/>
    <property type="project" value="UniProtKB-KW"/>
</dbReference>
<evidence type="ECO:0000256" key="2">
    <source>
        <dbReference type="ARBA" id="ARBA00022723"/>
    </source>
</evidence>
<keyword evidence="3" id="KW-0378">Hydrolase</keyword>
<dbReference type="PROSITE" id="PS50249">
    <property type="entry name" value="MPN"/>
    <property type="match status" value="1"/>
</dbReference>
<dbReference type="AlphaFoldDB" id="A0A1G8HXU1"/>
<keyword evidence="2" id="KW-0479">Metal-binding</keyword>
<dbReference type="InterPro" id="IPR020891">
    <property type="entry name" value="UPF0758_CS"/>
</dbReference>
<dbReference type="OrthoDB" id="9804482at2"/>
<dbReference type="GO" id="GO:0008237">
    <property type="term" value="F:metallopeptidase activity"/>
    <property type="evidence" value="ECO:0007669"/>
    <property type="project" value="UniProtKB-KW"/>
</dbReference>
<accession>A0A1G8HXU1</accession>
<feature type="domain" description="MPN" evidence="6">
    <location>
        <begin position="23"/>
        <end position="148"/>
    </location>
</feature>
<keyword evidence="5" id="KW-0482">Metalloprotease</keyword>
<evidence type="ECO:0000256" key="1">
    <source>
        <dbReference type="ARBA" id="ARBA00022670"/>
    </source>
</evidence>
<dbReference type="InterPro" id="IPR037518">
    <property type="entry name" value="MPN"/>
</dbReference>
<organism evidence="7 8">
    <name type="scientific">Chryseobacterium taeanense</name>
    <dbReference type="NCBI Taxonomy" id="311334"/>
    <lineage>
        <taxon>Bacteria</taxon>
        <taxon>Pseudomonadati</taxon>
        <taxon>Bacteroidota</taxon>
        <taxon>Flavobacteriia</taxon>
        <taxon>Flavobacteriales</taxon>
        <taxon>Weeksellaceae</taxon>
        <taxon>Chryseobacterium group</taxon>
        <taxon>Chryseobacterium</taxon>
    </lineage>
</organism>
<dbReference type="Gene3D" id="3.40.140.10">
    <property type="entry name" value="Cytidine Deaminase, domain 2"/>
    <property type="match status" value="1"/>
</dbReference>
<gene>
    <name evidence="7" type="ORF">SAMN05421846_104117</name>
</gene>
<dbReference type="Proteomes" id="UP000198869">
    <property type="component" value="Unassembled WGS sequence"/>
</dbReference>
<keyword evidence="4" id="KW-0862">Zinc</keyword>
<dbReference type="PANTHER" id="PTHR30471:SF3">
    <property type="entry name" value="UPF0758 PROTEIN YEES-RELATED"/>
    <property type="match status" value="1"/>
</dbReference>
<dbReference type="EMBL" id="FNDW01000004">
    <property type="protein sequence ID" value="SDI11382.1"/>
    <property type="molecule type" value="Genomic_DNA"/>
</dbReference>
<dbReference type="PANTHER" id="PTHR30471">
    <property type="entry name" value="DNA REPAIR PROTEIN RADC"/>
    <property type="match status" value="1"/>
</dbReference>
<dbReference type="STRING" id="311334.SAMN05421846_104117"/>
<reference evidence="8" key="1">
    <citation type="submission" date="2016-10" db="EMBL/GenBank/DDBJ databases">
        <authorList>
            <person name="Varghese N."/>
            <person name="Submissions S."/>
        </authorList>
    </citation>
    <scope>NUCLEOTIDE SEQUENCE [LARGE SCALE GENOMIC DNA]</scope>
    <source>
        <strain evidence="8">DSM 17071</strain>
    </source>
</reference>
<sequence length="148" mass="16549">MNQNLKVAELLVSYSPNIISEQKISNSRETYSLITNHWNLDTMEMYEEVKIILFNRANKALGVYDLSKGGMSSSIIDVKIILSIVLKTLASGIILVHNHPSGNLVPSKFDIDVTQKLKSACDLMDVAFLDHLIISKENYFSFADDGLL</sequence>
<dbReference type="PROSITE" id="PS01302">
    <property type="entry name" value="UPF0758"/>
    <property type="match status" value="1"/>
</dbReference>